<protein>
    <recommendedName>
        <fullName evidence="4">Membrane or secreted protein</fullName>
    </recommendedName>
</protein>
<dbReference type="Proteomes" id="UP000319143">
    <property type="component" value="Unassembled WGS sequence"/>
</dbReference>
<evidence type="ECO:0000313" key="3">
    <source>
        <dbReference type="Proteomes" id="UP000319143"/>
    </source>
</evidence>
<gene>
    <name evidence="2" type="ORF">Poly41_60670</name>
</gene>
<dbReference type="AlphaFoldDB" id="A0A5C6D739"/>
<evidence type="ECO:0000256" key="1">
    <source>
        <dbReference type="SAM" id="SignalP"/>
    </source>
</evidence>
<dbReference type="EMBL" id="SJPV01000016">
    <property type="protein sequence ID" value="TWU31511.1"/>
    <property type="molecule type" value="Genomic_DNA"/>
</dbReference>
<keyword evidence="3" id="KW-1185">Reference proteome</keyword>
<dbReference type="PROSITE" id="PS51257">
    <property type="entry name" value="PROKAR_LIPOPROTEIN"/>
    <property type="match status" value="1"/>
</dbReference>
<sequence length="88" mass="9576" precursor="true">MRHSLPITSAILLTATLLATLAGCRGQGLFPPAGTMNQQQANAIVHDPYCQNDIAPFEAASRPPSYQEPLPEPVRNRLIPDAMPWLGR</sequence>
<comment type="caution">
    <text evidence="2">The sequence shown here is derived from an EMBL/GenBank/DDBJ whole genome shotgun (WGS) entry which is preliminary data.</text>
</comment>
<feature type="chain" id="PRO_5023097842" description="Membrane or secreted protein" evidence="1">
    <location>
        <begin position="20"/>
        <end position="88"/>
    </location>
</feature>
<organism evidence="2 3">
    <name type="scientific">Novipirellula artificiosorum</name>
    <dbReference type="NCBI Taxonomy" id="2528016"/>
    <lineage>
        <taxon>Bacteria</taxon>
        <taxon>Pseudomonadati</taxon>
        <taxon>Planctomycetota</taxon>
        <taxon>Planctomycetia</taxon>
        <taxon>Pirellulales</taxon>
        <taxon>Pirellulaceae</taxon>
        <taxon>Novipirellula</taxon>
    </lineage>
</organism>
<reference evidence="2 3" key="1">
    <citation type="submission" date="2019-02" db="EMBL/GenBank/DDBJ databases">
        <title>Deep-cultivation of Planctomycetes and their phenomic and genomic characterization uncovers novel biology.</title>
        <authorList>
            <person name="Wiegand S."/>
            <person name="Jogler M."/>
            <person name="Boedeker C."/>
            <person name="Pinto D."/>
            <person name="Vollmers J."/>
            <person name="Rivas-Marin E."/>
            <person name="Kohn T."/>
            <person name="Peeters S.H."/>
            <person name="Heuer A."/>
            <person name="Rast P."/>
            <person name="Oberbeckmann S."/>
            <person name="Bunk B."/>
            <person name="Jeske O."/>
            <person name="Meyerdierks A."/>
            <person name="Storesund J.E."/>
            <person name="Kallscheuer N."/>
            <person name="Luecker S."/>
            <person name="Lage O.M."/>
            <person name="Pohl T."/>
            <person name="Merkel B.J."/>
            <person name="Hornburger P."/>
            <person name="Mueller R.-W."/>
            <person name="Bruemmer F."/>
            <person name="Labrenz M."/>
            <person name="Spormann A.M."/>
            <person name="Op Den Camp H."/>
            <person name="Overmann J."/>
            <person name="Amann R."/>
            <person name="Jetten M.S.M."/>
            <person name="Mascher T."/>
            <person name="Medema M.H."/>
            <person name="Devos D.P."/>
            <person name="Kaster A.-K."/>
            <person name="Ovreas L."/>
            <person name="Rohde M."/>
            <person name="Galperin M.Y."/>
            <person name="Jogler C."/>
        </authorList>
    </citation>
    <scope>NUCLEOTIDE SEQUENCE [LARGE SCALE GENOMIC DNA]</scope>
    <source>
        <strain evidence="2 3">Poly41</strain>
    </source>
</reference>
<name>A0A5C6D739_9BACT</name>
<evidence type="ECO:0008006" key="4">
    <source>
        <dbReference type="Google" id="ProtNLM"/>
    </source>
</evidence>
<keyword evidence="1" id="KW-0732">Signal</keyword>
<proteinExistence type="predicted"/>
<accession>A0A5C6D739</accession>
<dbReference type="RefSeq" id="WP_231616025.1">
    <property type="nucleotide sequence ID" value="NZ_SJPV01000016.1"/>
</dbReference>
<evidence type="ECO:0000313" key="2">
    <source>
        <dbReference type="EMBL" id="TWU31511.1"/>
    </source>
</evidence>
<feature type="signal peptide" evidence="1">
    <location>
        <begin position="1"/>
        <end position="19"/>
    </location>
</feature>